<keyword evidence="5 6" id="KW-0472">Membrane</keyword>
<dbReference type="GO" id="GO:0015179">
    <property type="term" value="F:L-amino acid transmembrane transporter activity"/>
    <property type="evidence" value="ECO:0007669"/>
    <property type="project" value="TreeGrafter"/>
</dbReference>
<keyword evidence="4 6" id="KW-1133">Transmembrane helix</keyword>
<feature type="transmembrane region" description="Helical" evidence="6">
    <location>
        <begin position="352"/>
        <end position="378"/>
    </location>
</feature>
<name>A0A9W4MSD2_PENOL</name>
<protein>
    <recommendedName>
        <fullName evidence="7">Amino acid transporter transmembrane domain-containing protein</fullName>
    </recommendedName>
</protein>
<reference evidence="8" key="1">
    <citation type="submission" date="2021-07" db="EMBL/GenBank/DDBJ databases">
        <authorList>
            <person name="Branca A.L. A."/>
        </authorList>
    </citation>
    <scope>NUCLEOTIDE SEQUENCE</scope>
</reference>
<keyword evidence="9" id="KW-1185">Reference proteome</keyword>
<accession>A0A9W4MSD2</accession>
<comment type="similarity">
    <text evidence="2">Belongs to the amino acid/polyamine transporter 2 family.</text>
</comment>
<evidence type="ECO:0000256" key="2">
    <source>
        <dbReference type="ARBA" id="ARBA00008066"/>
    </source>
</evidence>
<evidence type="ECO:0000256" key="6">
    <source>
        <dbReference type="SAM" id="Phobius"/>
    </source>
</evidence>
<sequence length="412" mass="45457">MSFPWSYSVLGLVPGLILTVAVALIVLYTSLTIWRLCLRYPELRDICDVGQVLFWDSKWAWYATAFMFLLNNTFIQGLHCLVGAQYLNTMSGHAMCTIAFSFITAIVSFFGSLPRTFRALARLGAVSAFFTLVSIVLVVIFSGIESHPYNWKSENAAPIVLLVPASDTSFVTGLSAFLNISFTFIGQITLPSLIAEMKDPQEFWKSVTAVTIAEIVLFTTVGATVYAFIGGQYITSMAISSLGDDLYMKISFSFMVPTLIFLGVLYASVSARFIFFRVFDNTRHVSSHTFVGWASWAGILLVLWVFAWVIAEVIPFFSDLLSIMGAVFGSFFGFIFWGVANLHMRRADHGSVIYDGMGLLGWLDLVFNVFLILIGLFFLGPGTYVSVMSILESFATGTVGNVFICGSNGLRS</sequence>
<feature type="domain" description="Amino acid transporter transmembrane" evidence="7">
    <location>
        <begin position="2"/>
        <end position="349"/>
    </location>
</feature>
<feature type="transmembrane region" description="Helical" evidence="6">
    <location>
        <begin position="90"/>
        <end position="111"/>
    </location>
</feature>
<feature type="transmembrane region" description="Helical" evidence="6">
    <location>
        <begin position="123"/>
        <end position="144"/>
    </location>
</feature>
<dbReference type="PANTHER" id="PTHR22950">
    <property type="entry name" value="AMINO ACID TRANSPORTER"/>
    <property type="match status" value="1"/>
</dbReference>
<feature type="transmembrane region" description="Helical" evidence="6">
    <location>
        <begin position="59"/>
        <end position="78"/>
    </location>
</feature>
<dbReference type="EMBL" id="CAJVOS010000025">
    <property type="protein sequence ID" value="CAG8107566.1"/>
    <property type="molecule type" value="Genomic_DNA"/>
</dbReference>
<evidence type="ECO:0000256" key="4">
    <source>
        <dbReference type="ARBA" id="ARBA00022989"/>
    </source>
</evidence>
<feature type="transmembrane region" description="Helical" evidence="6">
    <location>
        <begin position="170"/>
        <end position="195"/>
    </location>
</feature>
<dbReference type="AlphaFoldDB" id="A0A9W4MSD2"/>
<dbReference type="InterPro" id="IPR013057">
    <property type="entry name" value="AA_transpt_TM"/>
</dbReference>
<dbReference type="Gene3D" id="1.20.1740.10">
    <property type="entry name" value="Amino acid/polyamine transporter I"/>
    <property type="match status" value="1"/>
</dbReference>
<comment type="subcellular location">
    <subcellularLocation>
        <location evidence="1">Membrane</location>
        <topology evidence="1">Multi-pass membrane protein</topology>
    </subcellularLocation>
</comment>
<organism evidence="8 9">
    <name type="scientific">Penicillium olsonii</name>
    <dbReference type="NCBI Taxonomy" id="99116"/>
    <lineage>
        <taxon>Eukaryota</taxon>
        <taxon>Fungi</taxon>
        <taxon>Dikarya</taxon>
        <taxon>Ascomycota</taxon>
        <taxon>Pezizomycotina</taxon>
        <taxon>Eurotiomycetes</taxon>
        <taxon>Eurotiomycetidae</taxon>
        <taxon>Eurotiales</taxon>
        <taxon>Aspergillaceae</taxon>
        <taxon>Penicillium</taxon>
    </lineage>
</organism>
<evidence type="ECO:0000313" key="8">
    <source>
        <dbReference type="EMBL" id="CAG8107566.1"/>
    </source>
</evidence>
<evidence type="ECO:0000256" key="5">
    <source>
        <dbReference type="ARBA" id="ARBA00023136"/>
    </source>
</evidence>
<gene>
    <name evidence="8" type="ORF">POLS_LOCUS4855</name>
</gene>
<dbReference type="OrthoDB" id="294730at2759"/>
<feature type="transmembrane region" description="Helical" evidence="6">
    <location>
        <begin position="384"/>
        <end position="404"/>
    </location>
</feature>
<feature type="transmembrane region" description="Helical" evidence="6">
    <location>
        <begin position="316"/>
        <end position="340"/>
    </location>
</feature>
<dbReference type="Proteomes" id="UP001153618">
    <property type="component" value="Unassembled WGS sequence"/>
</dbReference>
<evidence type="ECO:0000259" key="7">
    <source>
        <dbReference type="Pfam" id="PF01490"/>
    </source>
</evidence>
<evidence type="ECO:0000313" key="9">
    <source>
        <dbReference type="Proteomes" id="UP001153618"/>
    </source>
</evidence>
<proteinExistence type="inferred from homology"/>
<dbReference type="PANTHER" id="PTHR22950:SF20">
    <property type="entry name" value="AMINO ACID TRANSPORTER (EUROFUNG)"/>
    <property type="match status" value="1"/>
</dbReference>
<feature type="transmembrane region" description="Helical" evidence="6">
    <location>
        <begin position="290"/>
        <end position="310"/>
    </location>
</feature>
<keyword evidence="3 6" id="KW-0812">Transmembrane</keyword>
<dbReference type="GO" id="GO:0016020">
    <property type="term" value="C:membrane"/>
    <property type="evidence" value="ECO:0007669"/>
    <property type="project" value="UniProtKB-SubCell"/>
</dbReference>
<dbReference type="Pfam" id="PF01490">
    <property type="entry name" value="Aa_trans"/>
    <property type="match status" value="1"/>
</dbReference>
<feature type="transmembrane region" description="Helical" evidence="6">
    <location>
        <begin position="246"/>
        <end position="269"/>
    </location>
</feature>
<dbReference type="FunFam" id="1.20.1740.10:FF:000039">
    <property type="entry name" value="Neutral amino acid transporter (Eurofung)"/>
    <property type="match status" value="1"/>
</dbReference>
<feature type="transmembrane region" description="Helical" evidence="6">
    <location>
        <begin position="12"/>
        <end position="38"/>
    </location>
</feature>
<evidence type="ECO:0000256" key="1">
    <source>
        <dbReference type="ARBA" id="ARBA00004141"/>
    </source>
</evidence>
<evidence type="ECO:0000256" key="3">
    <source>
        <dbReference type="ARBA" id="ARBA00022692"/>
    </source>
</evidence>
<feature type="transmembrane region" description="Helical" evidence="6">
    <location>
        <begin position="207"/>
        <end position="234"/>
    </location>
</feature>
<comment type="caution">
    <text evidence="8">The sequence shown here is derived from an EMBL/GenBank/DDBJ whole genome shotgun (WGS) entry which is preliminary data.</text>
</comment>